<proteinExistence type="predicted"/>
<evidence type="ECO:0000256" key="1">
    <source>
        <dbReference type="SAM" id="SignalP"/>
    </source>
</evidence>
<feature type="domain" description="AB hydrolase-1" evidence="2">
    <location>
        <begin position="169"/>
        <end position="400"/>
    </location>
</feature>
<reference evidence="3 4" key="1">
    <citation type="submission" date="2018-08" db="EMBL/GenBank/DDBJ databases">
        <title>The multiple taxonomic identification of Sphingomonas gilva.</title>
        <authorList>
            <person name="Zhu D."/>
            <person name="Zheng S."/>
        </authorList>
    </citation>
    <scope>NUCLEOTIDE SEQUENCE [LARGE SCALE GENOMIC DNA]</scope>
    <source>
        <strain evidence="3 4">ZDH117</strain>
    </source>
</reference>
<accession>A0A396RPW1</accession>
<dbReference type="SUPFAM" id="SSF50156">
    <property type="entry name" value="PDZ domain-like"/>
    <property type="match status" value="1"/>
</dbReference>
<dbReference type="Pfam" id="PF12697">
    <property type="entry name" value="Abhydrolase_6"/>
    <property type="match status" value="1"/>
</dbReference>
<evidence type="ECO:0000259" key="2">
    <source>
        <dbReference type="Pfam" id="PF12697"/>
    </source>
</evidence>
<dbReference type="InterPro" id="IPR029058">
    <property type="entry name" value="AB_hydrolase_fold"/>
</dbReference>
<comment type="caution">
    <text evidence="3">The sequence shown here is derived from an EMBL/GenBank/DDBJ whole genome shotgun (WGS) entry which is preliminary data.</text>
</comment>
<feature type="signal peptide" evidence="1">
    <location>
        <begin position="1"/>
        <end position="24"/>
    </location>
</feature>
<dbReference type="OrthoDB" id="9809549at2"/>
<dbReference type="EMBL" id="QWLV01000002">
    <property type="protein sequence ID" value="RHW18488.1"/>
    <property type="molecule type" value="Genomic_DNA"/>
</dbReference>
<dbReference type="Gene3D" id="3.40.50.1820">
    <property type="entry name" value="alpha/beta hydrolase"/>
    <property type="match status" value="1"/>
</dbReference>
<evidence type="ECO:0000313" key="4">
    <source>
        <dbReference type="Proteomes" id="UP000266693"/>
    </source>
</evidence>
<gene>
    <name evidence="3" type="ORF">D1610_08580</name>
</gene>
<dbReference type="Proteomes" id="UP000266693">
    <property type="component" value="Unassembled WGS sequence"/>
</dbReference>
<keyword evidence="1" id="KW-0732">Signal</keyword>
<dbReference type="SUPFAM" id="SSF53474">
    <property type="entry name" value="alpha/beta-Hydrolases"/>
    <property type="match status" value="1"/>
</dbReference>
<dbReference type="RefSeq" id="WP_118863678.1">
    <property type="nucleotide sequence ID" value="NZ_QWLV01000002.1"/>
</dbReference>
<protein>
    <submittedName>
        <fullName evidence="3">Alpha/beta fold hydrolase</fullName>
    </submittedName>
</protein>
<keyword evidence="3" id="KW-0378">Hydrolase</keyword>
<dbReference type="PANTHER" id="PTHR43265:SF1">
    <property type="entry name" value="ESTERASE ESTD"/>
    <property type="match status" value="1"/>
</dbReference>
<dbReference type="AlphaFoldDB" id="A0A396RPW1"/>
<keyword evidence="4" id="KW-1185">Reference proteome</keyword>
<dbReference type="InterPro" id="IPR036034">
    <property type="entry name" value="PDZ_sf"/>
</dbReference>
<dbReference type="PANTHER" id="PTHR43265">
    <property type="entry name" value="ESTERASE ESTD"/>
    <property type="match status" value="1"/>
</dbReference>
<dbReference type="InterPro" id="IPR000073">
    <property type="entry name" value="AB_hydrolase_1"/>
</dbReference>
<dbReference type="InterPro" id="IPR053145">
    <property type="entry name" value="AB_hydrolase_Est10"/>
</dbReference>
<sequence>MIRRHLSAIAAAVLLGGASLPAFAAEDLPRRAWLGARLSPAPAGGFRVDRVEPGQTADRMGMRVGDVLIDDYPPNGRPPIAGADLTLRVKRGDRTLALKGKAVARPRESYAGGVTRYGSVDFGGGRLRDILVLPEGVEEPPIVFLIQGYTCTTIESPNPENIHRRVGADLIAAGIGYYRVEKPGVGDSSGGMPCTEMDFTTELDAFRAAYRHLTGELGVPTGRIIMLGHSMGGIQAPLLAAERPPRGIAVYGTVVRNWADYMHDLGTFQEFMLNGADPVKEYAEAQAAREAMRRFYFGGEMPARIAATSPALAAAARDAFGTDSSEQVFGRHARFWQQIAAIDLVKAWADTKSRVLSLYGESDVIALFDEDQRLIADIVNHYRPGTARYVGVPDTGHGMELTGSRAEIRARKGAPLAEPEPFNPAVTAQLVAWIKDTMKAPAAS</sequence>
<organism evidence="3 4">
    <name type="scientific">Sphingomonas gilva</name>
    <dbReference type="NCBI Taxonomy" id="2305907"/>
    <lineage>
        <taxon>Bacteria</taxon>
        <taxon>Pseudomonadati</taxon>
        <taxon>Pseudomonadota</taxon>
        <taxon>Alphaproteobacteria</taxon>
        <taxon>Sphingomonadales</taxon>
        <taxon>Sphingomonadaceae</taxon>
        <taxon>Sphingomonas</taxon>
    </lineage>
</organism>
<dbReference type="GO" id="GO:0052689">
    <property type="term" value="F:carboxylic ester hydrolase activity"/>
    <property type="evidence" value="ECO:0007669"/>
    <property type="project" value="TreeGrafter"/>
</dbReference>
<name>A0A396RPW1_9SPHN</name>
<feature type="chain" id="PRO_5017268251" evidence="1">
    <location>
        <begin position="25"/>
        <end position="444"/>
    </location>
</feature>
<evidence type="ECO:0000313" key="3">
    <source>
        <dbReference type="EMBL" id="RHW18488.1"/>
    </source>
</evidence>